<dbReference type="PIRSF" id="PIRSF005276">
    <property type="entry name" value="SspB"/>
    <property type="match status" value="1"/>
</dbReference>
<feature type="region of interest" description="Disordered" evidence="1">
    <location>
        <begin position="104"/>
        <end position="133"/>
    </location>
</feature>
<organism evidence="2 3">
    <name type="scientific">Dokdonella fugitiva</name>
    <dbReference type="NCBI Taxonomy" id="328517"/>
    <lineage>
        <taxon>Bacteria</taxon>
        <taxon>Pseudomonadati</taxon>
        <taxon>Pseudomonadota</taxon>
        <taxon>Gammaproteobacteria</taxon>
        <taxon>Lysobacterales</taxon>
        <taxon>Rhodanobacteraceae</taxon>
        <taxon>Dokdonella</taxon>
    </lineage>
</organism>
<keyword evidence="3" id="KW-1185">Reference proteome</keyword>
<comment type="caution">
    <text evidence="2">The sequence shown here is derived from an EMBL/GenBank/DDBJ whole genome shotgun (WGS) entry which is preliminary data.</text>
</comment>
<dbReference type="PANTHER" id="PTHR37486:SF1">
    <property type="entry name" value="STRINGENT STARVATION PROTEIN B"/>
    <property type="match status" value="1"/>
</dbReference>
<dbReference type="NCBIfam" id="NF008769">
    <property type="entry name" value="PRK11798.2-5"/>
    <property type="match status" value="1"/>
</dbReference>
<dbReference type="GO" id="GO:0045732">
    <property type="term" value="P:positive regulation of protein catabolic process"/>
    <property type="evidence" value="ECO:0007669"/>
    <property type="project" value="TreeGrafter"/>
</dbReference>
<dbReference type="Proteomes" id="UP000294862">
    <property type="component" value="Unassembled WGS sequence"/>
</dbReference>
<dbReference type="Gene3D" id="2.30.30.220">
    <property type="entry name" value="SspB-like"/>
    <property type="match status" value="1"/>
</dbReference>
<evidence type="ECO:0000313" key="2">
    <source>
        <dbReference type="EMBL" id="TCO42059.1"/>
    </source>
</evidence>
<reference evidence="2 3" key="1">
    <citation type="journal article" date="2015" name="Stand. Genomic Sci.">
        <title>Genomic Encyclopedia of Bacterial and Archaeal Type Strains, Phase III: the genomes of soil and plant-associated and newly described type strains.</title>
        <authorList>
            <person name="Whitman W.B."/>
            <person name="Woyke T."/>
            <person name="Klenk H.P."/>
            <person name="Zhou Y."/>
            <person name="Lilburn T.G."/>
            <person name="Beck B.J."/>
            <person name="De Vos P."/>
            <person name="Vandamme P."/>
            <person name="Eisen J.A."/>
            <person name="Garrity G."/>
            <person name="Hugenholtz P."/>
            <person name="Kyrpides N.C."/>
        </authorList>
    </citation>
    <scope>NUCLEOTIDE SEQUENCE [LARGE SCALE GENOMIC DNA]</scope>
    <source>
        <strain evidence="2 3">A3</strain>
    </source>
</reference>
<dbReference type="PANTHER" id="PTHR37486">
    <property type="entry name" value="STRINGENT STARVATION PROTEIN B"/>
    <property type="match status" value="1"/>
</dbReference>
<dbReference type="GO" id="GO:0005829">
    <property type="term" value="C:cytosol"/>
    <property type="evidence" value="ECO:0007669"/>
    <property type="project" value="TreeGrafter"/>
</dbReference>
<sequence>MNAPAMTSNRPYLLRAFYEWISDNGLTPYLLVDAAAEGVRVPPGAAKDGRIVLNVAARAVGQFEIANDRVQFLARFGGISHSVYVPMAAVLAIYAQENGQGMMFQADGAPAEPPPGAPPPDEAPKRPHLRVIK</sequence>
<accession>A0A4R2IE53</accession>
<gene>
    <name evidence="2" type="ORF">EV148_102418</name>
</gene>
<dbReference type="Pfam" id="PF04386">
    <property type="entry name" value="SspB"/>
    <property type="match status" value="1"/>
</dbReference>
<dbReference type="InterPro" id="IPR007481">
    <property type="entry name" value="SspB"/>
</dbReference>
<feature type="compositionally biased region" description="Pro residues" evidence="1">
    <location>
        <begin position="111"/>
        <end position="121"/>
    </location>
</feature>
<name>A0A4R2IE53_9GAMM</name>
<dbReference type="SUPFAM" id="SSF101738">
    <property type="entry name" value="SspB-like"/>
    <property type="match status" value="1"/>
</dbReference>
<evidence type="ECO:0000256" key="1">
    <source>
        <dbReference type="SAM" id="MobiDB-lite"/>
    </source>
</evidence>
<dbReference type="InterPro" id="IPR036760">
    <property type="entry name" value="SspB-like_sf"/>
</dbReference>
<evidence type="ECO:0000313" key="3">
    <source>
        <dbReference type="Proteomes" id="UP000294862"/>
    </source>
</evidence>
<dbReference type="GO" id="GO:0005840">
    <property type="term" value="C:ribosome"/>
    <property type="evidence" value="ECO:0007669"/>
    <property type="project" value="TreeGrafter"/>
</dbReference>
<proteinExistence type="predicted"/>
<dbReference type="AlphaFoldDB" id="A0A4R2IE53"/>
<dbReference type="EMBL" id="SLWQ01000002">
    <property type="protein sequence ID" value="TCO42059.1"/>
    <property type="molecule type" value="Genomic_DNA"/>
</dbReference>
<protein>
    <submittedName>
        <fullName evidence="2">Stringent starvation protein B</fullName>
    </submittedName>
</protein>